<name>A0AAV2VXA4_9VIBR</name>
<proteinExistence type="inferred from homology"/>
<dbReference type="Proteomes" id="UP000018211">
    <property type="component" value="Unassembled WGS sequence"/>
</dbReference>
<reference evidence="10 11" key="1">
    <citation type="journal article" date="2013" name="ISME J.">
        <title>Comparative genomics of pathogenic lineages of Vibrio nigripulchritudo identifies virulence-associated traits.</title>
        <authorList>
            <person name="Goudenege D."/>
            <person name="Labreuche Y."/>
            <person name="Krin E."/>
            <person name="Ansquer D."/>
            <person name="Mangenot S."/>
            <person name="Calteau A."/>
            <person name="Medigue C."/>
            <person name="Mazel D."/>
            <person name="Polz M.F."/>
            <person name="Le Roux F."/>
        </authorList>
    </citation>
    <scope>NUCLEOTIDE SEQUENCE [LARGE SCALE GENOMIC DNA]</scope>
    <source>
        <strain evidence="10 11">SOn1</strain>
    </source>
</reference>
<dbReference type="Pfam" id="PF14938">
    <property type="entry name" value="SNAP"/>
    <property type="match status" value="1"/>
</dbReference>
<evidence type="ECO:0000256" key="8">
    <source>
        <dbReference type="SAM" id="Phobius"/>
    </source>
</evidence>
<gene>
    <name evidence="10" type="ORF">VIBNISOn1_820068</name>
</gene>
<evidence type="ECO:0000256" key="6">
    <source>
        <dbReference type="SAM" id="Coils"/>
    </source>
</evidence>
<keyword evidence="8" id="KW-1133">Transmembrane helix</keyword>
<dbReference type="AlphaFoldDB" id="A0AAV2VXA4"/>
<feature type="chain" id="PRO_5043808340" evidence="9">
    <location>
        <begin position="23"/>
        <end position="754"/>
    </location>
</feature>
<keyword evidence="3" id="KW-0677">Repeat</keyword>
<organism evidence="10 11">
    <name type="scientific">Vibrio nigripulchritudo SOn1</name>
    <dbReference type="NCBI Taxonomy" id="1238450"/>
    <lineage>
        <taxon>Bacteria</taxon>
        <taxon>Pseudomonadati</taxon>
        <taxon>Pseudomonadota</taxon>
        <taxon>Gammaproteobacteria</taxon>
        <taxon>Vibrionales</taxon>
        <taxon>Vibrionaceae</taxon>
        <taxon>Vibrio</taxon>
    </lineage>
</organism>
<evidence type="ECO:0000313" key="11">
    <source>
        <dbReference type="Proteomes" id="UP000018211"/>
    </source>
</evidence>
<keyword evidence="4" id="KW-0802">TPR repeat</keyword>
<evidence type="ECO:0000313" key="10">
    <source>
        <dbReference type="EMBL" id="CCO49387.1"/>
    </source>
</evidence>
<dbReference type="InterPro" id="IPR043128">
    <property type="entry name" value="Rev_trsase/Diguanyl_cyclase"/>
</dbReference>
<evidence type="ECO:0000256" key="4">
    <source>
        <dbReference type="ARBA" id="ARBA00022803"/>
    </source>
</evidence>
<dbReference type="PANTHER" id="PTHR46630">
    <property type="entry name" value="TETRATRICOPEPTIDE REPEAT PROTEIN 29"/>
    <property type="match status" value="1"/>
</dbReference>
<dbReference type="InterPro" id="IPR019734">
    <property type="entry name" value="TPR_rpt"/>
</dbReference>
<keyword evidence="8" id="KW-0472">Membrane</keyword>
<keyword evidence="6" id="KW-0175">Coiled coil</keyword>
<dbReference type="GO" id="GO:0005737">
    <property type="term" value="C:cytoplasm"/>
    <property type="evidence" value="ECO:0007669"/>
    <property type="project" value="UniProtKB-SubCell"/>
</dbReference>
<dbReference type="EMBL" id="CAOF01000178">
    <property type="protein sequence ID" value="CCO49387.1"/>
    <property type="molecule type" value="Genomic_DNA"/>
</dbReference>
<accession>A0AAV2VXA4</accession>
<sequence length="754" mass="86480">MKFFGWSALFFAIFLQSQTALAKIYTSPILSDAANLVEIDPKKSKQIATKFLSQRKLTDASPKGPSALPREDTDNSLRTPSSSIDALQILAHSELLLGDPRTAFLHLENAERLAGNYDLPLIALETQLMRAELLWLQTNDLKKVFPIVQRIEQALLQPMTSSSLVTSLQYRLAMIKGEIASVNGNRVDAELEYKTASEILAKVTKIDTIINYHIEVGKHYLRYKSYDLALTELLTGYWMAIEKDQSQELAKANYQLAQLFKQRQVLDKALEHLSRAADFYRNFEQSLVLGDVLKQMADIYFLQGKYNLALVRYFNVLDHEYFARDIHDVIELRLSIADTYLKLFNFTLAEQYLDKAKNLVNYTQIKPLKARTLLLTASLALQQEQTAKALSNARNALAIGQDLSDNFILLQSYRVLSAAYEQNGEFIESLNALKKFSILNANQQKRLNEINEDVLKQQKDIIEQSLHYKGLEGELKVAQQEFRKFQNTAFGLFIITVLLVLFVLRRGYIIDKLKNEVKSLRQDLYTHARSGLRNLRLLNKKLQNSLARSSATYEQWQLGELINEPFSDRLRFVMFDLPFLRNTYLELGYQSGLELEKSFGDFIKSKIEKPSRLYHFSDAMFLYVEPNTKTTVEPQHMFDKICSWISEFEPERKISRKVHIGMADYPFLPRAYTAINDQELIDILLLSTNLARGIEKNSDESQWVYLRAIENAPAASFATDNIRLACKQALNQGLIKVQSSCQNEDDIKKLTLSE</sequence>
<keyword evidence="2" id="KW-0963">Cytoplasm</keyword>
<evidence type="ECO:0000256" key="1">
    <source>
        <dbReference type="ARBA" id="ARBA00004496"/>
    </source>
</evidence>
<feature type="region of interest" description="Disordered" evidence="7">
    <location>
        <begin position="56"/>
        <end position="79"/>
    </location>
</feature>
<comment type="caution">
    <text evidence="10">The sequence shown here is derived from an EMBL/GenBank/DDBJ whole genome shotgun (WGS) entry which is preliminary data.</text>
</comment>
<evidence type="ECO:0000256" key="9">
    <source>
        <dbReference type="SAM" id="SignalP"/>
    </source>
</evidence>
<evidence type="ECO:0000256" key="5">
    <source>
        <dbReference type="ARBA" id="ARBA00038253"/>
    </source>
</evidence>
<comment type="similarity">
    <text evidence="5">Belongs to the Rap family.</text>
</comment>
<feature type="signal peptide" evidence="9">
    <location>
        <begin position="1"/>
        <end position="22"/>
    </location>
</feature>
<dbReference type="Gene3D" id="3.30.70.270">
    <property type="match status" value="1"/>
</dbReference>
<dbReference type="Gene3D" id="1.25.40.10">
    <property type="entry name" value="Tetratricopeptide repeat domain"/>
    <property type="match status" value="1"/>
</dbReference>
<protein>
    <submittedName>
        <fullName evidence="10">TPR-repeat-containing protein</fullName>
    </submittedName>
</protein>
<feature type="coiled-coil region" evidence="6">
    <location>
        <begin position="433"/>
        <end position="488"/>
    </location>
</feature>
<evidence type="ECO:0000256" key="3">
    <source>
        <dbReference type="ARBA" id="ARBA00022737"/>
    </source>
</evidence>
<keyword evidence="8" id="KW-0812">Transmembrane</keyword>
<comment type="subcellular location">
    <subcellularLocation>
        <location evidence="1">Cytoplasm</location>
    </subcellularLocation>
</comment>
<dbReference type="RefSeq" id="WP_022613527.1">
    <property type="nucleotide sequence ID" value="NZ_LK391965.1"/>
</dbReference>
<evidence type="ECO:0000256" key="2">
    <source>
        <dbReference type="ARBA" id="ARBA00022490"/>
    </source>
</evidence>
<evidence type="ECO:0000256" key="7">
    <source>
        <dbReference type="SAM" id="MobiDB-lite"/>
    </source>
</evidence>
<keyword evidence="9" id="KW-0732">Signal</keyword>
<dbReference type="PANTHER" id="PTHR46630:SF1">
    <property type="entry name" value="TETRATRICOPEPTIDE REPEAT PROTEIN 29"/>
    <property type="match status" value="1"/>
</dbReference>
<dbReference type="SUPFAM" id="SSF48452">
    <property type="entry name" value="TPR-like"/>
    <property type="match status" value="2"/>
</dbReference>
<dbReference type="InterPro" id="IPR051476">
    <property type="entry name" value="Bac_ResReg_Asp_Phosphatase"/>
</dbReference>
<feature type="transmembrane region" description="Helical" evidence="8">
    <location>
        <begin position="485"/>
        <end position="504"/>
    </location>
</feature>
<dbReference type="InterPro" id="IPR011990">
    <property type="entry name" value="TPR-like_helical_dom_sf"/>
</dbReference>
<dbReference type="SMART" id="SM00028">
    <property type="entry name" value="TPR"/>
    <property type="match status" value="5"/>
</dbReference>